<organism evidence="2 3">
    <name type="scientific">Labrys miyagiensis</name>
    <dbReference type="NCBI Taxonomy" id="346912"/>
    <lineage>
        <taxon>Bacteria</taxon>
        <taxon>Pseudomonadati</taxon>
        <taxon>Pseudomonadota</taxon>
        <taxon>Alphaproteobacteria</taxon>
        <taxon>Hyphomicrobiales</taxon>
        <taxon>Xanthobacteraceae</taxon>
        <taxon>Labrys</taxon>
    </lineage>
</organism>
<evidence type="ECO:0000313" key="2">
    <source>
        <dbReference type="EMBL" id="GLS21487.1"/>
    </source>
</evidence>
<dbReference type="Proteomes" id="UP001156882">
    <property type="component" value="Unassembled WGS sequence"/>
</dbReference>
<gene>
    <name evidence="2" type="ORF">GCM10007874_45040</name>
</gene>
<proteinExistence type="predicted"/>
<sequence length="298" mass="31833">MPMTRAANFGAMVLLGTVGLTVPALAQDASTPKQVSAATPVKPATSVPFVAHRAVYDLQLDSRKQSTSVDSMRGRIVYDFSGNPCDGYALNFRQVTEIGLSGGGVNTSDLRSVTFEDDKGHSFRFNSQNYTNQKVDGVVDGQASRADSGGIAVALKKPKTTKFDLSKEVLFPTGQMKAIVAAAQGGEHVFESQVYDGSDGGQKIYDTLAVIGSTISPDKPREGAAIGAKELDGVDRWPVTISYFDPTKKVVGEQTPVYTMSFDLYADGISGNLTLDYGDFRLRGTMASLDFLPQTACK</sequence>
<keyword evidence="1" id="KW-0732">Signal</keyword>
<reference evidence="3" key="1">
    <citation type="journal article" date="2019" name="Int. J. Syst. Evol. Microbiol.">
        <title>The Global Catalogue of Microorganisms (GCM) 10K type strain sequencing project: providing services to taxonomists for standard genome sequencing and annotation.</title>
        <authorList>
            <consortium name="The Broad Institute Genomics Platform"/>
            <consortium name="The Broad Institute Genome Sequencing Center for Infectious Disease"/>
            <person name="Wu L."/>
            <person name="Ma J."/>
        </authorList>
    </citation>
    <scope>NUCLEOTIDE SEQUENCE [LARGE SCALE GENOMIC DNA]</scope>
    <source>
        <strain evidence="3">NBRC 101365</strain>
    </source>
</reference>
<comment type="caution">
    <text evidence="2">The sequence shown here is derived from an EMBL/GenBank/DDBJ whole genome shotgun (WGS) entry which is preliminary data.</text>
</comment>
<dbReference type="InterPro" id="IPR015000">
    <property type="entry name" value="EipB-like"/>
</dbReference>
<name>A0ABQ6CPG0_9HYPH</name>
<evidence type="ECO:0008006" key="4">
    <source>
        <dbReference type="Google" id="ProtNLM"/>
    </source>
</evidence>
<dbReference type="Pfam" id="PF08904">
    <property type="entry name" value="EipB_like"/>
    <property type="match status" value="1"/>
</dbReference>
<keyword evidence="3" id="KW-1185">Reference proteome</keyword>
<feature type="chain" id="PRO_5046929332" description="DUF1849 family protein" evidence="1">
    <location>
        <begin position="27"/>
        <end position="298"/>
    </location>
</feature>
<dbReference type="RefSeq" id="WP_284314525.1">
    <property type="nucleotide sequence ID" value="NZ_BSPC01000050.1"/>
</dbReference>
<accession>A0ABQ6CPG0</accession>
<dbReference type="EMBL" id="BSPC01000050">
    <property type="protein sequence ID" value="GLS21487.1"/>
    <property type="molecule type" value="Genomic_DNA"/>
</dbReference>
<evidence type="ECO:0000256" key="1">
    <source>
        <dbReference type="SAM" id="SignalP"/>
    </source>
</evidence>
<protein>
    <recommendedName>
        <fullName evidence="4">DUF1849 family protein</fullName>
    </recommendedName>
</protein>
<feature type="signal peptide" evidence="1">
    <location>
        <begin position="1"/>
        <end position="26"/>
    </location>
</feature>
<evidence type="ECO:0000313" key="3">
    <source>
        <dbReference type="Proteomes" id="UP001156882"/>
    </source>
</evidence>